<evidence type="ECO:0000313" key="2">
    <source>
        <dbReference type="EMBL" id="UXI67625.1"/>
    </source>
</evidence>
<dbReference type="SUPFAM" id="SSF48452">
    <property type="entry name" value="TPR-like"/>
    <property type="match status" value="1"/>
</dbReference>
<dbReference type="RefSeq" id="WP_261694595.1">
    <property type="nucleotide sequence ID" value="NZ_CP104694.1"/>
</dbReference>
<dbReference type="InterPro" id="IPR027417">
    <property type="entry name" value="P-loop_NTPase"/>
</dbReference>
<accession>A0ABY6BEU0</accession>
<dbReference type="PANTHER" id="PTHR12788">
    <property type="entry name" value="PROTEIN-TYROSINE SULFOTRANSFERASE 2"/>
    <property type="match status" value="1"/>
</dbReference>
<dbReference type="Pfam" id="PF13469">
    <property type="entry name" value="Sulfotransfer_3"/>
    <property type="match status" value="1"/>
</dbReference>
<gene>
    <name evidence="2" type="ORF">N4264_23265</name>
</gene>
<dbReference type="EMBL" id="CP104694">
    <property type="protein sequence ID" value="UXI67625.1"/>
    <property type="molecule type" value="Genomic_DNA"/>
</dbReference>
<protein>
    <submittedName>
        <fullName evidence="2">Sulfotransferase</fullName>
    </submittedName>
</protein>
<keyword evidence="1" id="KW-0808">Transferase</keyword>
<reference evidence="2" key="1">
    <citation type="submission" date="2022-09" db="EMBL/GenBank/DDBJ databases">
        <title>Tahibacter sp. nov., isolated from a fresh water.</title>
        <authorList>
            <person name="Baek J.H."/>
            <person name="Lee J.K."/>
            <person name="Kim J.M."/>
            <person name="Jeon C.O."/>
        </authorList>
    </citation>
    <scope>NUCLEOTIDE SEQUENCE</scope>
    <source>
        <strain evidence="2">W38</strain>
    </source>
</reference>
<dbReference type="Gene3D" id="1.25.40.10">
    <property type="entry name" value="Tetratricopeptide repeat domain"/>
    <property type="match status" value="1"/>
</dbReference>
<sequence length="477" mass="52735">MSDLRSPQAMVDRLAQLQRLWQSGDAGGAEAELIPLLSAQPGHLPTARLLAQIRRSQGRLLGATAAFAGIDARTLPPDQVVDVAQFMKQSQQEGAALAFCERHLQATRSADVHAQAGMLALSLGRFDAAREHLLRALESGVDLNRWFVLQGLASCQRYTAADHPDIPRFREAVSAGSLQPRARASALFALGKALDEAGDVADAVAAYRQGNALLHALQPWQRSPWEAFVQQRLAGSTPMPALTPDPDFCPVFVVGLPRTGTTLVAEFLSRHDAVCNRGELPFVDFIARTIRSTPASALPTALAQGRALYRAHVVQDEPARRWYVDKNPLNFRHLDVLAALFPQARVIYCRRDPRDTAISLWTQFFAHDDYAFSNCLEDIAVFESGCRRLMDGWLARPALPTRVIDYETLVERPDDIRHALSQWVGVTPLADAAAAAGGDRAIQSASLWQARQPVYRHSVERWRRYAAFLPELSLFDR</sequence>
<proteinExistence type="predicted"/>
<dbReference type="SUPFAM" id="SSF52540">
    <property type="entry name" value="P-loop containing nucleoside triphosphate hydrolases"/>
    <property type="match status" value="1"/>
</dbReference>
<dbReference type="Proteomes" id="UP001064632">
    <property type="component" value="Chromosome"/>
</dbReference>
<evidence type="ECO:0000256" key="1">
    <source>
        <dbReference type="ARBA" id="ARBA00022679"/>
    </source>
</evidence>
<dbReference type="InterPro" id="IPR019734">
    <property type="entry name" value="TPR_rpt"/>
</dbReference>
<dbReference type="InterPro" id="IPR011990">
    <property type="entry name" value="TPR-like_helical_dom_sf"/>
</dbReference>
<dbReference type="Gene3D" id="3.40.50.300">
    <property type="entry name" value="P-loop containing nucleotide triphosphate hydrolases"/>
    <property type="match status" value="1"/>
</dbReference>
<dbReference type="InterPro" id="IPR026634">
    <property type="entry name" value="TPST-like"/>
</dbReference>
<keyword evidence="3" id="KW-1185">Reference proteome</keyword>
<evidence type="ECO:0000313" key="3">
    <source>
        <dbReference type="Proteomes" id="UP001064632"/>
    </source>
</evidence>
<organism evidence="2 3">
    <name type="scientific">Tahibacter amnicola</name>
    <dbReference type="NCBI Taxonomy" id="2976241"/>
    <lineage>
        <taxon>Bacteria</taxon>
        <taxon>Pseudomonadati</taxon>
        <taxon>Pseudomonadota</taxon>
        <taxon>Gammaproteobacteria</taxon>
        <taxon>Lysobacterales</taxon>
        <taxon>Rhodanobacteraceae</taxon>
        <taxon>Tahibacter</taxon>
    </lineage>
</organism>
<dbReference type="Pfam" id="PF13181">
    <property type="entry name" value="TPR_8"/>
    <property type="match status" value="1"/>
</dbReference>
<dbReference type="PANTHER" id="PTHR12788:SF10">
    <property type="entry name" value="PROTEIN-TYROSINE SULFOTRANSFERASE"/>
    <property type="match status" value="1"/>
</dbReference>
<name>A0ABY6BEU0_9GAMM</name>